<evidence type="ECO:0000259" key="3">
    <source>
        <dbReference type="Pfam" id="PF25906"/>
    </source>
</evidence>
<protein>
    <submittedName>
        <fullName evidence="4">PucR C-terminal helix-turn-helix domain-containing protein</fullName>
    </submittedName>
</protein>
<dbReference type="InterPro" id="IPR025736">
    <property type="entry name" value="PucR_C-HTH_dom"/>
</dbReference>
<dbReference type="STRING" id="155974.SAMN04487818_117114"/>
<dbReference type="InterPro" id="IPR042070">
    <property type="entry name" value="PucR_C-HTH_sf"/>
</dbReference>
<dbReference type="Proteomes" id="UP000199051">
    <property type="component" value="Unassembled WGS sequence"/>
</dbReference>
<feature type="region of interest" description="Disordered" evidence="1">
    <location>
        <begin position="240"/>
        <end position="267"/>
    </location>
</feature>
<dbReference type="Gene3D" id="1.10.10.2840">
    <property type="entry name" value="PucR C-terminal helix-turn-helix domain"/>
    <property type="match status" value="1"/>
</dbReference>
<evidence type="ECO:0000256" key="1">
    <source>
        <dbReference type="SAM" id="MobiDB-lite"/>
    </source>
</evidence>
<dbReference type="PANTHER" id="PTHR33744">
    <property type="entry name" value="CARBOHYDRATE DIACID REGULATOR"/>
    <property type="match status" value="1"/>
</dbReference>
<evidence type="ECO:0000313" key="4">
    <source>
        <dbReference type="EMBL" id="SES47595.1"/>
    </source>
</evidence>
<dbReference type="AlphaFoldDB" id="A0A1H9XN37"/>
<keyword evidence="5" id="KW-1185">Reference proteome</keyword>
<organism evidence="4 5">
    <name type="scientific">Actinokineospora terrae</name>
    <dbReference type="NCBI Taxonomy" id="155974"/>
    <lineage>
        <taxon>Bacteria</taxon>
        <taxon>Bacillati</taxon>
        <taxon>Actinomycetota</taxon>
        <taxon>Actinomycetes</taxon>
        <taxon>Pseudonocardiales</taxon>
        <taxon>Pseudonocardiaceae</taxon>
        <taxon>Actinokineospora</taxon>
    </lineage>
</organism>
<dbReference type="InterPro" id="IPR051448">
    <property type="entry name" value="CdaR-like_regulators"/>
</dbReference>
<accession>A0A1H9XN37</accession>
<dbReference type="PANTHER" id="PTHR33744:SF1">
    <property type="entry name" value="DNA-BINDING TRANSCRIPTIONAL ACTIVATOR ADER"/>
    <property type="match status" value="1"/>
</dbReference>
<sequence length="426" mass="46037">MAQRTEHVAPLGPTADLWSQLPPGLAAVLRPGVGDLTREIRAELDRVIPAFAKRPSGRVVTEGIQQALLWFLDRVADPGAVRDEGWPSLFRDFGLPALDTRALDVVQTAYRVGARVAWRRMARIGEEAGVPTDTLCLLAEAIFAYIDELSALSVRGHATARAAELTAQQRRRTQLLTALLTPTTSPQTLTRLADTAQWPLPESVVAVAIDPTGPDLSTVDLPNTLADLDSPHPCLLLPTDSLSPPEVADQGGSAELPTLTDRGTGPLSLADRRTGPPILLHLADHRTAIGPAVPLAAAAQSLYWARRTLSLVAEGVLPASPVTWFDHHLSTLWLRNDPPLLREMATQALAPLATLNPHQAAKLAATLLTWLHTRGGAPGVAQHLDVHPQTVRYRLRQLTRLFGTRLTDPDHRFTLEVALRARALGG</sequence>
<dbReference type="RefSeq" id="WP_092786453.1">
    <property type="nucleotide sequence ID" value="NZ_FOGI01000017.1"/>
</dbReference>
<evidence type="ECO:0000259" key="2">
    <source>
        <dbReference type="Pfam" id="PF13556"/>
    </source>
</evidence>
<reference evidence="5" key="1">
    <citation type="submission" date="2016-10" db="EMBL/GenBank/DDBJ databases">
        <authorList>
            <person name="Varghese N."/>
            <person name="Submissions S."/>
        </authorList>
    </citation>
    <scope>NUCLEOTIDE SEQUENCE [LARGE SCALE GENOMIC DNA]</scope>
    <source>
        <strain evidence="5">DSM 44260</strain>
    </source>
</reference>
<name>A0A1H9XN37_9PSEU</name>
<evidence type="ECO:0000313" key="5">
    <source>
        <dbReference type="Proteomes" id="UP000199051"/>
    </source>
</evidence>
<dbReference type="InterPro" id="IPR058663">
    <property type="entry name" value="PucR-like_N"/>
</dbReference>
<proteinExistence type="predicted"/>
<feature type="domain" description="PucR-like N-terminal" evidence="3">
    <location>
        <begin position="18"/>
        <end position="180"/>
    </location>
</feature>
<gene>
    <name evidence="4" type="ORF">SAMN04487818_117114</name>
</gene>
<dbReference type="Pfam" id="PF13556">
    <property type="entry name" value="HTH_30"/>
    <property type="match status" value="1"/>
</dbReference>
<dbReference type="Pfam" id="PF25906">
    <property type="entry name" value="PucR-like_N"/>
    <property type="match status" value="1"/>
</dbReference>
<feature type="domain" description="PucR C-terminal helix-turn-helix" evidence="2">
    <location>
        <begin position="363"/>
        <end position="421"/>
    </location>
</feature>
<dbReference type="EMBL" id="FOGI01000017">
    <property type="protein sequence ID" value="SES47595.1"/>
    <property type="molecule type" value="Genomic_DNA"/>
</dbReference>